<keyword evidence="3" id="KW-1185">Reference proteome</keyword>
<dbReference type="EMBL" id="FTOG01000005">
    <property type="protein sequence ID" value="SIS81192.1"/>
    <property type="molecule type" value="Genomic_DNA"/>
</dbReference>
<proteinExistence type="predicted"/>
<accession>A0A1N7M576</accession>
<reference evidence="3" key="1">
    <citation type="submission" date="2017-01" db="EMBL/GenBank/DDBJ databases">
        <authorList>
            <person name="Varghese N."/>
            <person name="Submissions S."/>
        </authorList>
    </citation>
    <scope>NUCLEOTIDE SEQUENCE [LARGE SCALE GENOMIC DNA]</scope>
    <source>
        <strain evidence="3">DSM 19945</strain>
    </source>
</reference>
<sequence length="47" mass="5288">MTNQIAIGLAVLVVLFFGVDAVMLHGSASLFLAKEMMKLTEWMAFWR</sequence>
<feature type="transmembrane region" description="Helical" evidence="1">
    <location>
        <begin position="6"/>
        <end position="33"/>
    </location>
</feature>
<dbReference type="STRING" id="453582.SAMN05421580_105119"/>
<keyword evidence="1" id="KW-1133">Transmembrane helix</keyword>
<organism evidence="2 3">
    <name type="scientific">Rhodobacter aestuarii</name>
    <dbReference type="NCBI Taxonomy" id="453582"/>
    <lineage>
        <taxon>Bacteria</taxon>
        <taxon>Pseudomonadati</taxon>
        <taxon>Pseudomonadota</taxon>
        <taxon>Alphaproteobacteria</taxon>
        <taxon>Rhodobacterales</taxon>
        <taxon>Rhodobacter group</taxon>
        <taxon>Rhodobacter</taxon>
    </lineage>
</organism>
<evidence type="ECO:0000313" key="2">
    <source>
        <dbReference type="EMBL" id="SIS81192.1"/>
    </source>
</evidence>
<keyword evidence="1" id="KW-0472">Membrane</keyword>
<evidence type="ECO:0000313" key="3">
    <source>
        <dbReference type="Proteomes" id="UP000186221"/>
    </source>
</evidence>
<gene>
    <name evidence="2" type="ORF">SAMN05421580_105119</name>
</gene>
<name>A0A1N7M576_9RHOB</name>
<protein>
    <submittedName>
        <fullName evidence="2">Uncharacterized protein</fullName>
    </submittedName>
</protein>
<dbReference type="Proteomes" id="UP000186221">
    <property type="component" value="Unassembled WGS sequence"/>
</dbReference>
<evidence type="ECO:0000256" key="1">
    <source>
        <dbReference type="SAM" id="Phobius"/>
    </source>
</evidence>
<dbReference type="AlphaFoldDB" id="A0A1N7M576"/>
<dbReference type="RefSeq" id="WP_175610431.1">
    <property type="nucleotide sequence ID" value="NZ_FTOG01000005.1"/>
</dbReference>
<keyword evidence="1" id="KW-0812">Transmembrane</keyword>